<dbReference type="EMBL" id="SNYV01000014">
    <property type="protein sequence ID" value="TDQ77284.1"/>
    <property type="molecule type" value="Genomic_DNA"/>
</dbReference>
<evidence type="ECO:0000259" key="2">
    <source>
        <dbReference type="Pfam" id="PF04773"/>
    </source>
</evidence>
<dbReference type="Pfam" id="PF16344">
    <property type="entry name" value="FecR_C"/>
    <property type="match status" value="1"/>
</dbReference>
<dbReference type="RefSeq" id="WP_133584917.1">
    <property type="nucleotide sequence ID" value="NZ_SNYV01000014.1"/>
</dbReference>
<dbReference type="PIRSF" id="PIRSF018266">
    <property type="entry name" value="FecR"/>
    <property type="match status" value="1"/>
</dbReference>
<keyword evidence="5" id="KW-1185">Reference proteome</keyword>
<dbReference type="Pfam" id="PF04773">
    <property type="entry name" value="FecR"/>
    <property type="match status" value="1"/>
</dbReference>
<feature type="domain" description="FecR protein" evidence="2">
    <location>
        <begin position="175"/>
        <end position="268"/>
    </location>
</feature>
<evidence type="ECO:0000313" key="4">
    <source>
        <dbReference type="EMBL" id="TDQ77284.1"/>
    </source>
</evidence>
<evidence type="ECO:0000256" key="1">
    <source>
        <dbReference type="SAM" id="Phobius"/>
    </source>
</evidence>
<dbReference type="InterPro" id="IPR006860">
    <property type="entry name" value="FecR"/>
</dbReference>
<keyword evidence="1" id="KW-0472">Membrane</keyword>
<dbReference type="Proteomes" id="UP000295292">
    <property type="component" value="Unassembled WGS sequence"/>
</dbReference>
<dbReference type="PANTHER" id="PTHR30273">
    <property type="entry name" value="PERIPLASMIC SIGNAL SENSOR AND SIGMA FACTOR ACTIVATOR FECR-RELATED"/>
    <property type="match status" value="1"/>
</dbReference>
<dbReference type="Gene3D" id="3.55.50.30">
    <property type="match status" value="1"/>
</dbReference>
<evidence type="ECO:0000259" key="3">
    <source>
        <dbReference type="Pfam" id="PF16344"/>
    </source>
</evidence>
<dbReference type="GO" id="GO:0016989">
    <property type="term" value="F:sigma factor antagonist activity"/>
    <property type="evidence" value="ECO:0007669"/>
    <property type="project" value="TreeGrafter"/>
</dbReference>
<dbReference type="PANTHER" id="PTHR30273:SF2">
    <property type="entry name" value="PROTEIN FECR"/>
    <property type="match status" value="1"/>
</dbReference>
<keyword evidence="1" id="KW-0812">Transmembrane</keyword>
<keyword evidence="1" id="KW-1133">Transmembrane helix</keyword>
<accession>A0A4V3DDM9</accession>
<dbReference type="InterPro" id="IPR032508">
    <property type="entry name" value="FecR_C"/>
</dbReference>
<protein>
    <submittedName>
        <fullName evidence="4">FecR family protein</fullName>
    </submittedName>
</protein>
<reference evidence="4 5" key="1">
    <citation type="submission" date="2019-03" db="EMBL/GenBank/DDBJ databases">
        <title>Genomic Encyclopedia of Archaeal and Bacterial Type Strains, Phase II (KMG-II): from individual species to whole genera.</title>
        <authorList>
            <person name="Goeker M."/>
        </authorList>
    </citation>
    <scope>NUCLEOTIDE SEQUENCE [LARGE SCALE GENOMIC DNA]</scope>
    <source>
        <strain evidence="4 5">DSM 28353</strain>
    </source>
</reference>
<organism evidence="4 5">
    <name type="scientific">Sphingobacterium yanglingense</name>
    <dbReference type="NCBI Taxonomy" id="1437280"/>
    <lineage>
        <taxon>Bacteria</taxon>
        <taxon>Pseudomonadati</taxon>
        <taxon>Bacteroidota</taxon>
        <taxon>Sphingobacteriia</taxon>
        <taxon>Sphingobacteriales</taxon>
        <taxon>Sphingobacteriaceae</taxon>
        <taxon>Sphingobacterium</taxon>
    </lineage>
</organism>
<dbReference type="AlphaFoldDB" id="A0A4V3DDM9"/>
<proteinExistence type="predicted"/>
<feature type="transmembrane region" description="Helical" evidence="1">
    <location>
        <begin position="86"/>
        <end position="106"/>
    </location>
</feature>
<dbReference type="Gene3D" id="2.60.120.1440">
    <property type="match status" value="1"/>
</dbReference>
<dbReference type="InterPro" id="IPR012373">
    <property type="entry name" value="Ferrdict_sens_TM"/>
</dbReference>
<feature type="domain" description="Protein FecR C-terminal" evidence="3">
    <location>
        <begin position="309"/>
        <end position="379"/>
    </location>
</feature>
<name>A0A4V3DDM9_9SPHI</name>
<sequence length="382" mass="43565">MKKVERITFLYHKYVHESLTTEELLEWIEIIQDPVNTTFLDNLLNDTLVELNPEEYAQNWKPAFNRFSETVGLERNRGAKVRLFRYWPFAAAVAALFVLFSTYFIWKQSAEQQVIVAELPKEDVAPGGYAAILRSADGTALNLSEQGELLVGQSGLEDGEGNLLNTGNSETIWRTIEVPKKGHYRLVLADGTQVWLNAASSLRFPLHFNEANRTVYLEGEAFFEVTKNKKQPFVVQSQDHAVKVLGTSFNISAYSKEHIQTTLVTGAVTVNTGDRQMDLQPGMQSDAFGSRLTRRVVDIESVTAWKDNRFVFVKEPLTDIMKKLERWYDVEFIIQKGSEELLARTFSGSLSRYSNLSETLDLFSYTELLNYSIKGRTVYLRK</sequence>
<dbReference type="OrthoDB" id="704021at2"/>
<comment type="caution">
    <text evidence="4">The sequence shown here is derived from an EMBL/GenBank/DDBJ whole genome shotgun (WGS) entry which is preliminary data.</text>
</comment>
<evidence type="ECO:0000313" key="5">
    <source>
        <dbReference type="Proteomes" id="UP000295292"/>
    </source>
</evidence>
<gene>
    <name evidence="4" type="ORF">CLV99_2688</name>
</gene>